<evidence type="ECO:0000256" key="3">
    <source>
        <dbReference type="HAMAP-Rule" id="MF_03057"/>
    </source>
</evidence>
<sequence>MYLVKSSRTVFSRRSYTRILSPLRFFSNSTRASSDPYPLPLSSPELNALASRSPNLTRDDNLPWPEPLKRQGEDEKTLRARLVYQTRKRGMLEGDLLLSTFARDQLGFMILDELREFDQLLDEPDWDIYYWSIGKKEPPERWATTTLLEKLQKHAKNEGKVVRVMPDL</sequence>
<dbReference type="FunFam" id="1.10.150.250:FF:000004">
    <property type="entry name" value="Succinate dehydrogenase assembly factor 2, mitochondrial"/>
    <property type="match status" value="1"/>
</dbReference>
<evidence type="ECO:0000256" key="2">
    <source>
        <dbReference type="ARBA" id="ARBA00023186"/>
    </source>
</evidence>
<dbReference type="Pfam" id="PF03937">
    <property type="entry name" value="Sdh5"/>
    <property type="match status" value="1"/>
</dbReference>
<protein>
    <recommendedName>
        <fullName evidence="3">Succinate dehydrogenase assembly factor 2, mitochondrial</fullName>
        <shortName evidence="3">SDH assembly factor 2</shortName>
        <shortName evidence="3">SDHAF2</shortName>
    </recommendedName>
</protein>
<gene>
    <name evidence="4" type="ORF">M231_06043</name>
</gene>
<dbReference type="PANTHER" id="PTHR12469">
    <property type="entry name" value="PROTEIN EMI5 HOMOLOG, MITOCHONDRIAL"/>
    <property type="match status" value="1"/>
</dbReference>
<dbReference type="VEuPathDB" id="FungiDB:TREMEDRAFT_25355"/>
<dbReference type="STRING" id="5217.A0A4Q1BEF0"/>
<dbReference type="Proteomes" id="UP000289152">
    <property type="component" value="Unassembled WGS sequence"/>
</dbReference>
<dbReference type="HAMAP" id="MF_03057">
    <property type="entry name" value="SDHAF2"/>
    <property type="match status" value="1"/>
</dbReference>
<dbReference type="GO" id="GO:0005759">
    <property type="term" value="C:mitochondrial matrix"/>
    <property type="evidence" value="ECO:0007669"/>
    <property type="project" value="UniProtKB-SubCell"/>
</dbReference>
<keyword evidence="2 3" id="KW-0143">Chaperone</keyword>
<dbReference type="GO" id="GO:0006121">
    <property type="term" value="P:mitochondrial electron transport, succinate to ubiquinone"/>
    <property type="evidence" value="ECO:0007669"/>
    <property type="project" value="UniProtKB-UniRule"/>
</dbReference>
<proteinExistence type="inferred from homology"/>
<dbReference type="InParanoid" id="A0A4Q1BEF0"/>
<comment type="subcellular location">
    <subcellularLocation>
        <location evidence="3">Mitochondrion matrix</location>
    </subcellularLocation>
</comment>
<comment type="function">
    <text evidence="3">Plays an essential role in the assembly of succinate dehydrogenase (SDH), an enzyme complex (also referred to as respiratory complex II) that is a component of both the tricarboxylic acid (TCA) cycle and the mitochondrial electron transport chain, and which couples the oxidation of succinate to fumarate with the reduction of ubiquinone (coenzyme Q) to ubiquinol. Required for flavinylation (covalent attachment of FAD) of the flavoprotein subunit of the SDH catalytic dimer.</text>
</comment>
<keyword evidence="5" id="KW-1185">Reference proteome</keyword>
<evidence type="ECO:0000313" key="5">
    <source>
        <dbReference type="Proteomes" id="UP000289152"/>
    </source>
</evidence>
<comment type="similarity">
    <text evidence="3">Belongs to the SDHAF2 family.</text>
</comment>
<accession>A0A4Q1BEF0</accession>
<name>A0A4Q1BEF0_TREME</name>
<evidence type="ECO:0000313" key="4">
    <source>
        <dbReference type="EMBL" id="RXK36656.1"/>
    </source>
</evidence>
<dbReference type="InterPro" id="IPR036714">
    <property type="entry name" value="SDH_sf"/>
</dbReference>
<dbReference type="FunCoup" id="A0A4Q1BEF0">
    <property type="interactions" value="310"/>
</dbReference>
<organism evidence="4 5">
    <name type="scientific">Tremella mesenterica</name>
    <name type="common">Jelly fungus</name>
    <dbReference type="NCBI Taxonomy" id="5217"/>
    <lineage>
        <taxon>Eukaryota</taxon>
        <taxon>Fungi</taxon>
        <taxon>Dikarya</taxon>
        <taxon>Basidiomycota</taxon>
        <taxon>Agaricomycotina</taxon>
        <taxon>Tremellomycetes</taxon>
        <taxon>Tremellales</taxon>
        <taxon>Tremellaceae</taxon>
        <taxon>Tremella</taxon>
    </lineage>
</organism>
<dbReference type="PANTHER" id="PTHR12469:SF2">
    <property type="entry name" value="SUCCINATE DEHYDROGENASE ASSEMBLY FACTOR 2, MITOCHONDRIAL"/>
    <property type="match status" value="1"/>
</dbReference>
<dbReference type="Gene3D" id="1.10.150.250">
    <property type="entry name" value="Flavinator of succinate dehydrogenase"/>
    <property type="match status" value="1"/>
</dbReference>
<evidence type="ECO:0000256" key="1">
    <source>
        <dbReference type="ARBA" id="ARBA00023128"/>
    </source>
</evidence>
<dbReference type="OrthoDB" id="284292at2759"/>
<comment type="caution">
    <text evidence="4">The sequence shown here is derived from an EMBL/GenBank/DDBJ whole genome shotgun (WGS) entry which is preliminary data.</text>
</comment>
<dbReference type="SUPFAM" id="SSF109910">
    <property type="entry name" value="YgfY-like"/>
    <property type="match status" value="1"/>
</dbReference>
<dbReference type="InterPro" id="IPR028882">
    <property type="entry name" value="SDHAF2"/>
</dbReference>
<dbReference type="EMBL" id="SDIL01000090">
    <property type="protein sequence ID" value="RXK36656.1"/>
    <property type="molecule type" value="Genomic_DNA"/>
</dbReference>
<dbReference type="GO" id="GO:0006099">
    <property type="term" value="P:tricarboxylic acid cycle"/>
    <property type="evidence" value="ECO:0007669"/>
    <property type="project" value="TreeGrafter"/>
</dbReference>
<reference evidence="4 5" key="1">
    <citation type="submission" date="2016-06" db="EMBL/GenBank/DDBJ databases">
        <title>Evolution of pathogenesis and genome organization in the Tremellales.</title>
        <authorList>
            <person name="Cuomo C."/>
            <person name="Litvintseva A."/>
            <person name="Heitman J."/>
            <person name="Chen Y."/>
            <person name="Sun S."/>
            <person name="Springer D."/>
            <person name="Dromer F."/>
            <person name="Young S."/>
            <person name="Zeng Q."/>
            <person name="Chapman S."/>
            <person name="Gujja S."/>
            <person name="Saif S."/>
            <person name="Birren B."/>
        </authorList>
    </citation>
    <scope>NUCLEOTIDE SEQUENCE [LARGE SCALE GENOMIC DNA]</scope>
    <source>
        <strain evidence="4 5">ATCC 28783</strain>
    </source>
</reference>
<keyword evidence="1 3" id="KW-0496">Mitochondrion</keyword>
<dbReference type="GO" id="GO:0034553">
    <property type="term" value="P:mitochondrial respiratory chain complex II assembly"/>
    <property type="evidence" value="ECO:0007669"/>
    <property type="project" value="TreeGrafter"/>
</dbReference>
<dbReference type="AlphaFoldDB" id="A0A4Q1BEF0"/>
<comment type="subunit">
    <text evidence="3">Interacts with the flavoprotein subunit within the SDH catalytic dimer.</text>
</comment>
<dbReference type="InterPro" id="IPR005631">
    <property type="entry name" value="SDH"/>
</dbReference>